<name>A0ABV7RPJ3_9GAMM</name>
<dbReference type="Pfam" id="PF14114">
    <property type="entry name" value="DUF4286"/>
    <property type="match status" value="1"/>
</dbReference>
<dbReference type="Proteomes" id="UP001595740">
    <property type="component" value="Unassembled WGS sequence"/>
</dbReference>
<dbReference type="RefSeq" id="WP_386758382.1">
    <property type="nucleotide sequence ID" value="NZ_JBHRXK010000002.1"/>
</dbReference>
<organism evidence="1 2">
    <name type="scientific">Lysobacter cavernae</name>
    <dbReference type="NCBI Taxonomy" id="1685901"/>
    <lineage>
        <taxon>Bacteria</taxon>
        <taxon>Pseudomonadati</taxon>
        <taxon>Pseudomonadota</taxon>
        <taxon>Gammaproteobacteria</taxon>
        <taxon>Lysobacterales</taxon>
        <taxon>Lysobacteraceae</taxon>
        <taxon>Lysobacter</taxon>
    </lineage>
</organism>
<gene>
    <name evidence="1" type="ORF">ACFOLC_06360</name>
</gene>
<proteinExistence type="predicted"/>
<keyword evidence="2" id="KW-1185">Reference proteome</keyword>
<reference evidence="2" key="1">
    <citation type="journal article" date="2019" name="Int. J. Syst. Evol. Microbiol.">
        <title>The Global Catalogue of Microorganisms (GCM) 10K type strain sequencing project: providing services to taxonomists for standard genome sequencing and annotation.</title>
        <authorList>
            <consortium name="The Broad Institute Genomics Platform"/>
            <consortium name="The Broad Institute Genome Sequencing Center for Infectious Disease"/>
            <person name="Wu L."/>
            <person name="Ma J."/>
        </authorList>
    </citation>
    <scope>NUCLEOTIDE SEQUENCE [LARGE SCALE GENOMIC DNA]</scope>
    <source>
        <strain evidence="2">KCTC 42875</strain>
    </source>
</reference>
<protein>
    <submittedName>
        <fullName evidence="1">DUF4286 family protein</fullName>
    </submittedName>
</protein>
<dbReference type="InterPro" id="IPR025563">
    <property type="entry name" value="DUF4286"/>
</dbReference>
<sequence>MSAAEAAGVIYEVNLDLDAVIRAEYLAWLDAHVREICALPGFVAATVFDVLDPAAEPGHERLCVQYTLSDAAALDAYLREHAPRMRAEGVARFGERFRASRRVLQPRQTV</sequence>
<accession>A0ABV7RPJ3</accession>
<dbReference type="EMBL" id="JBHRXK010000002">
    <property type="protein sequence ID" value="MFC3550637.1"/>
    <property type="molecule type" value="Genomic_DNA"/>
</dbReference>
<evidence type="ECO:0000313" key="2">
    <source>
        <dbReference type="Proteomes" id="UP001595740"/>
    </source>
</evidence>
<comment type="caution">
    <text evidence="1">The sequence shown here is derived from an EMBL/GenBank/DDBJ whole genome shotgun (WGS) entry which is preliminary data.</text>
</comment>
<evidence type="ECO:0000313" key="1">
    <source>
        <dbReference type="EMBL" id="MFC3550637.1"/>
    </source>
</evidence>